<dbReference type="Proteomes" id="UP000657592">
    <property type="component" value="Unassembled WGS sequence"/>
</dbReference>
<reference evidence="2" key="1">
    <citation type="journal article" date="2014" name="Int. J. Syst. Evol. Microbiol.">
        <title>Complete genome sequence of Corynebacterium casei LMG S-19264T (=DSM 44701T), isolated from a smear-ripened cheese.</title>
        <authorList>
            <consortium name="US DOE Joint Genome Institute (JGI-PGF)"/>
            <person name="Walter F."/>
            <person name="Albersmeier A."/>
            <person name="Kalinowski J."/>
            <person name="Ruckert C."/>
        </authorList>
    </citation>
    <scope>NUCLEOTIDE SEQUENCE</scope>
    <source>
        <strain evidence="2">CGMCC 1.15794</strain>
    </source>
</reference>
<reference evidence="2" key="2">
    <citation type="submission" date="2020-09" db="EMBL/GenBank/DDBJ databases">
        <authorList>
            <person name="Sun Q."/>
            <person name="Zhou Y."/>
        </authorList>
    </citation>
    <scope>NUCLEOTIDE SEQUENCE</scope>
    <source>
        <strain evidence="2">CGMCC 1.15794</strain>
    </source>
</reference>
<dbReference type="SUPFAM" id="SSF54427">
    <property type="entry name" value="NTF2-like"/>
    <property type="match status" value="1"/>
</dbReference>
<feature type="domain" description="SnoaL-like" evidence="1">
    <location>
        <begin position="16"/>
        <end position="149"/>
    </location>
</feature>
<accession>A0A917ML92</accession>
<dbReference type="InterPro" id="IPR032710">
    <property type="entry name" value="NTF2-like_dom_sf"/>
</dbReference>
<dbReference type="AlphaFoldDB" id="A0A917ML92"/>
<dbReference type="EMBL" id="BMJY01000004">
    <property type="protein sequence ID" value="GGH41007.1"/>
    <property type="molecule type" value="Genomic_DNA"/>
</dbReference>
<keyword evidence="3" id="KW-1185">Reference proteome</keyword>
<protein>
    <recommendedName>
        <fullName evidence="1">SnoaL-like domain-containing protein</fullName>
    </recommendedName>
</protein>
<dbReference type="Pfam" id="PF13577">
    <property type="entry name" value="SnoaL_4"/>
    <property type="match status" value="1"/>
</dbReference>
<comment type="caution">
    <text evidence="2">The sequence shown here is derived from an EMBL/GenBank/DDBJ whole genome shotgun (WGS) entry which is preliminary data.</text>
</comment>
<gene>
    <name evidence="2" type="ORF">GCM10010921_13310</name>
</gene>
<sequence>MTPEGYPAFSDFDEVSVEDRLRIQDQVARYAWAFDSGNLEEYLGRFWPDGALEHPKRDGSPGRFEGHEGIRTFIRDFEGRSTQTWGHQHQINTFAFERRGPAEIRLSAYVCVLRHEFHRTYWPMGSSFRVGTWHADYTQRDGQWRISLLRVRMWTDVSIGNTGVDAAERPLHSPGTRQ</sequence>
<proteinExistence type="predicted"/>
<evidence type="ECO:0000313" key="3">
    <source>
        <dbReference type="Proteomes" id="UP000657592"/>
    </source>
</evidence>
<dbReference type="Gene3D" id="3.10.450.50">
    <property type="match status" value="1"/>
</dbReference>
<name>A0A917ML92_9MICO</name>
<evidence type="ECO:0000313" key="2">
    <source>
        <dbReference type="EMBL" id="GGH41007.1"/>
    </source>
</evidence>
<organism evidence="2 3">
    <name type="scientific">Microbacterium album</name>
    <dbReference type="NCBI Taxonomy" id="2053191"/>
    <lineage>
        <taxon>Bacteria</taxon>
        <taxon>Bacillati</taxon>
        <taxon>Actinomycetota</taxon>
        <taxon>Actinomycetes</taxon>
        <taxon>Micrococcales</taxon>
        <taxon>Microbacteriaceae</taxon>
        <taxon>Microbacterium</taxon>
    </lineage>
</organism>
<evidence type="ECO:0000259" key="1">
    <source>
        <dbReference type="Pfam" id="PF13577"/>
    </source>
</evidence>
<dbReference type="RefSeq" id="WP_188755495.1">
    <property type="nucleotide sequence ID" value="NZ_BMJY01000004.1"/>
</dbReference>
<dbReference type="InterPro" id="IPR037401">
    <property type="entry name" value="SnoaL-like"/>
</dbReference>